<keyword evidence="2" id="KW-1185">Reference proteome</keyword>
<organism evidence="1 2">
    <name type="scientific">Deinobacterium chartae</name>
    <dbReference type="NCBI Taxonomy" id="521158"/>
    <lineage>
        <taxon>Bacteria</taxon>
        <taxon>Thermotogati</taxon>
        <taxon>Deinococcota</taxon>
        <taxon>Deinococci</taxon>
        <taxon>Deinococcales</taxon>
        <taxon>Deinococcaceae</taxon>
        <taxon>Deinobacterium</taxon>
    </lineage>
</organism>
<sequence length="189" mass="20495">MKKFLVLPVIAGLLASCGGSTPDNSLSISNPELRTQYVREGTTTDFIACDRLEGNPTMDVRVDFTTRGTLDRVDVRLVGSDGQDDGYRATIRSNSFIRSSDRYKVIFTADSTTNPLPASAQPHSIIPTPTNDTVKIVRPVSPSIGRFQAVLVGYSTSGQNTPAVPSLTFVPVYSDCEEISDTGVRLENY</sequence>
<dbReference type="RefSeq" id="WP_183983534.1">
    <property type="nucleotide sequence ID" value="NZ_JACHHG010000001.1"/>
</dbReference>
<evidence type="ECO:0000313" key="1">
    <source>
        <dbReference type="EMBL" id="MBB6096756.1"/>
    </source>
</evidence>
<gene>
    <name evidence="1" type="ORF">HNR42_000168</name>
</gene>
<evidence type="ECO:0008006" key="3">
    <source>
        <dbReference type="Google" id="ProtNLM"/>
    </source>
</evidence>
<dbReference type="EMBL" id="JACHHG010000001">
    <property type="protein sequence ID" value="MBB6096756.1"/>
    <property type="molecule type" value="Genomic_DNA"/>
</dbReference>
<accession>A0A841HV09</accession>
<reference evidence="1 2" key="1">
    <citation type="submission" date="2020-08" db="EMBL/GenBank/DDBJ databases">
        <title>Genomic Encyclopedia of Type Strains, Phase IV (KMG-IV): sequencing the most valuable type-strain genomes for metagenomic binning, comparative biology and taxonomic classification.</title>
        <authorList>
            <person name="Goeker M."/>
        </authorList>
    </citation>
    <scope>NUCLEOTIDE SEQUENCE [LARGE SCALE GENOMIC DNA]</scope>
    <source>
        <strain evidence="1 2">DSM 21458</strain>
    </source>
</reference>
<proteinExistence type="predicted"/>
<evidence type="ECO:0000313" key="2">
    <source>
        <dbReference type="Proteomes" id="UP000569951"/>
    </source>
</evidence>
<dbReference type="Proteomes" id="UP000569951">
    <property type="component" value="Unassembled WGS sequence"/>
</dbReference>
<name>A0A841HV09_9DEIO</name>
<dbReference type="PROSITE" id="PS51257">
    <property type="entry name" value="PROKAR_LIPOPROTEIN"/>
    <property type="match status" value="1"/>
</dbReference>
<comment type="caution">
    <text evidence="1">The sequence shown here is derived from an EMBL/GenBank/DDBJ whole genome shotgun (WGS) entry which is preliminary data.</text>
</comment>
<protein>
    <recommendedName>
        <fullName evidence="3">Lipoprotein</fullName>
    </recommendedName>
</protein>
<dbReference type="AlphaFoldDB" id="A0A841HV09"/>